<dbReference type="InterPro" id="IPR020556">
    <property type="entry name" value="Amidase_CS"/>
</dbReference>
<dbReference type="STRING" id="1935.B1H20_02195"/>
<gene>
    <name evidence="2" type="ORF">B1H20_02195</name>
</gene>
<proteinExistence type="predicted"/>
<name>A0A1V0U5A4_STRVN</name>
<dbReference type="PROSITE" id="PS00571">
    <property type="entry name" value="AMIDASES"/>
    <property type="match status" value="1"/>
</dbReference>
<evidence type="ECO:0000313" key="2">
    <source>
        <dbReference type="EMBL" id="ARF60327.1"/>
    </source>
</evidence>
<sequence length="460" mass="48079">MRRPSEPTDWTLAQTVAHLRALRISPAAYREALAVRTREHAHLNAYVSEAFHTALDEVTPENPLFGVLLAVKDNIDVAGVRTTAGTPALRRHLPSRSSTVWERCARAGAALAGKTALHELAYGITGHHALGPPSLNPSAPDHLAGGSSSGTAAAVAARLVPAGLGTDTGGSVRIPAALCGVIGYRPTLGRYPADGVVRVSTSRDTVGVMTRDVHDARLLDRVLAGPHARAATPLRRVPRAVLPAPLWEDLDPQVEHVCRAACERLSVAGWELVERALPGFSWHDVLRSATLVPAHETRCALAGYLTRHPAAPEVDDVLRAVSSEDVRDLVLPLLGGGGPGRTAYEEALNSARLLASRLDALRRREGAHVLLAPATTLPAPGKDMGAALVRPSGEASTFLTYIRNTAVAAVTGSPSITVPAGHTASGLPVGLLLDAAPGADTMLLDVAERAADLLTGRGSA</sequence>
<dbReference type="InterPro" id="IPR000120">
    <property type="entry name" value="Amidase"/>
</dbReference>
<reference evidence="2 3" key="1">
    <citation type="submission" date="2017-03" db="EMBL/GenBank/DDBJ databases">
        <title>Complete Genome Sequence of a natural compounds producer, Streptomyces violaceus S21.</title>
        <authorList>
            <person name="Zhong C."/>
            <person name="Zhao Z."/>
            <person name="Fu J."/>
            <person name="Zong G."/>
            <person name="Qin R."/>
            <person name="Cao G."/>
        </authorList>
    </citation>
    <scope>NUCLEOTIDE SEQUENCE [LARGE SCALE GENOMIC DNA]</scope>
    <source>
        <strain evidence="2 3">S21</strain>
    </source>
</reference>
<dbReference type="PANTHER" id="PTHR11895">
    <property type="entry name" value="TRANSAMIDASE"/>
    <property type="match status" value="1"/>
</dbReference>
<dbReference type="Gene3D" id="3.90.1300.10">
    <property type="entry name" value="Amidase signature (AS) domain"/>
    <property type="match status" value="1"/>
</dbReference>
<dbReference type="GO" id="GO:0003824">
    <property type="term" value="F:catalytic activity"/>
    <property type="evidence" value="ECO:0007669"/>
    <property type="project" value="InterPro"/>
</dbReference>
<accession>A0A1V0U5A4</accession>
<dbReference type="EMBL" id="CP020570">
    <property type="protein sequence ID" value="ARF60327.1"/>
    <property type="molecule type" value="Genomic_DNA"/>
</dbReference>
<dbReference type="SUPFAM" id="SSF75304">
    <property type="entry name" value="Amidase signature (AS) enzymes"/>
    <property type="match status" value="1"/>
</dbReference>
<feature type="domain" description="Amidase" evidence="1">
    <location>
        <begin position="55"/>
        <end position="444"/>
    </location>
</feature>
<evidence type="ECO:0000259" key="1">
    <source>
        <dbReference type="Pfam" id="PF01425"/>
    </source>
</evidence>
<dbReference type="Proteomes" id="UP000192445">
    <property type="component" value="Chromosome"/>
</dbReference>
<organism evidence="2 3">
    <name type="scientific">Streptomyces violaceoruber</name>
    <dbReference type="NCBI Taxonomy" id="1935"/>
    <lineage>
        <taxon>Bacteria</taxon>
        <taxon>Bacillati</taxon>
        <taxon>Actinomycetota</taxon>
        <taxon>Actinomycetes</taxon>
        <taxon>Kitasatosporales</taxon>
        <taxon>Streptomycetaceae</taxon>
        <taxon>Streptomyces</taxon>
        <taxon>Streptomyces violaceoruber group</taxon>
    </lineage>
</organism>
<protein>
    <recommendedName>
        <fullName evidence="1">Amidase domain-containing protein</fullName>
    </recommendedName>
</protein>
<evidence type="ECO:0000313" key="3">
    <source>
        <dbReference type="Proteomes" id="UP000192445"/>
    </source>
</evidence>
<dbReference type="InterPro" id="IPR023631">
    <property type="entry name" value="Amidase_dom"/>
</dbReference>
<dbReference type="KEGG" id="svu:B1H20_02195"/>
<dbReference type="PANTHER" id="PTHR11895:SF151">
    <property type="entry name" value="GLUTAMYL-TRNA(GLN) AMIDOTRANSFERASE SUBUNIT A"/>
    <property type="match status" value="1"/>
</dbReference>
<dbReference type="InterPro" id="IPR036928">
    <property type="entry name" value="AS_sf"/>
</dbReference>
<dbReference type="Pfam" id="PF01425">
    <property type="entry name" value="Amidase"/>
    <property type="match status" value="1"/>
</dbReference>
<dbReference type="AlphaFoldDB" id="A0A1V0U5A4"/>